<dbReference type="Pfam" id="PF00852">
    <property type="entry name" value="Glyco_transf_10"/>
    <property type="match status" value="1"/>
</dbReference>
<dbReference type="UniPathway" id="UPA00378"/>
<evidence type="ECO:0000256" key="10">
    <source>
        <dbReference type="ARBA" id="ARBA00023180"/>
    </source>
</evidence>
<evidence type="ECO:0000259" key="13">
    <source>
        <dbReference type="Pfam" id="PF17039"/>
    </source>
</evidence>
<keyword evidence="10" id="KW-0325">Glycoprotein</keyword>
<feature type="domain" description="Fucosyltransferase N-terminal" evidence="13">
    <location>
        <begin position="1"/>
        <end position="106"/>
    </location>
</feature>
<name>F6XEI7_CIOIN</name>
<proteinExistence type="inferred from homology"/>
<comment type="pathway">
    <text evidence="2">Protein modification; protein glycosylation.</text>
</comment>
<keyword evidence="15" id="KW-1185">Reference proteome</keyword>
<dbReference type="GO" id="GO:0046920">
    <property type="term" value="F:alpha-(1-&gt;3)-fucosyltransferase activity"/>
    <property type="evidence" value="ECO:0000318"/>
    <property type="project" value="GO_Central"/>
</dbReference>
<dbReference type="PANTHER" id="PTHR11929:SF145">
    <property type="entry name" value="ALPHA-(1,3)-FUCOSYLTRANSFERASE FUT-1"/>
    <property type="match status" value="1"/>
</dbReference>
<reference evidence="14" key="2">
    <citation type="journal article" date="2008" name="Genome Biol.">
        <title>Improved genome assembly and evidence-based global gene model set for the chordate Ciona intestinalis: new insight into intron and operon populations.</title>
        <authorList>
            <person name="Satou Y."/>
            <person name="Mineta K."/>
            <person name="Ogasawara M."/>
            <person name="Sasakura Y."/>
            <person name="Shoguchi E."/>
            <person name="Ueno K."/>
            <person name="Yamada L."/>
            <person name="Matsumoto J."/>
            <person name="Wasserscheid J."/>
            <person name="Dewar K."/>
            <person name="Wiley G.B."/>
            <person name="Macmil S.L."/>
            <person name="Roe B.A."/>
            <person name="Zeller R.W."/>
            <person name="Hastings K.E."/>
            <person name="Lemaire P."/>
            <person name="Lindquist E."/>
            <person name="Endo T."/>
            <person name="Hotta K."/>
            <person name="Inaba K."/>
        </authorList>
    </citation>
    <scope>NUCLEOTIDE SEQUENCE [LARGE SCALE GENOMIC DNA]</scope>
    <source>
        <strain evidence="14">wild type</strain>
    </source>
</reference>
<keyword evidence="4 11" id="KW-0328">Glycosyltransferase</keyword>
<evidence type="ECO:0000256" key="5">
    <source>
        <dbReference type="ARBA" id="ARBA00022679"/>
    </source>
</evidence>
<dbReference type="GO" id="GO:0032580">
    <property type="term" value="C:Golgi cisterna membrane"/>
    <property type="evidence" value="ECO:0007669"/>
    <property type="project" value="UniProtKB-SubCell"/>
</dbReference>
<dbReference type="InterPro" id="IPR038577">
    <property type="entry name" value="GT10-like_C_sf"/>
</dbReference>
<protein>
    <recommendedName>
        <fullName evidence="11">Fucosyltransferase</fullName>
        <ecNumber evidence="11">2.4.1.-</ecNumber>
    </recommendedName>
</protein>
<keyword evidence="8" id="KW-1133">Transmembrane helix</keyword>
<accession>F6XEI7</accession>
<dbReference type="AlphaFoldDB" id="F6XEI7"/>
<sequence length="307" mass="36611">ILSWRRPWGYEFKGHDEGHATGSCKFTYDRSKLKQSKAVLFHYTSLDEEEMPWTHYRSPSQIFVFWFHDNPSYVRNGETRHPNRFDGGFINWTMSYLQESDVFMPYLEPKVAQNIFNRKQDDVNMFISKKTRIALWVVNDCDLFRGSKLRMKYANALVEAGLSLDRYGWCFNNKQAYKKLSDEVLLSYKFYLAFEVAEKCRDYVTGEFWKNGIEMGRVPVVWGPRKKDLDYLVPPGSYIHTEDFESPAKLVEYLLYLDKNDEAYREYFNWVRNPGTEVERLKKLYQQTWQERLCEKLLSNQPAKAEK</sequence>
<dbReference type="Ensembl" id="ENSCINT00000023711.2">
    <property type="protein sequence ID" value="ENSCINP00000023465.2"/>
    <property type="gene ID" value="ENSCING00000012613.2"/>
</dbReference>
<evidence type="ECO:0000313" key="15">
    <source>
        <dbReference type="Proteomes" id="UP000008144"/>
    </source>
</evidence>
<evidence type="ECO:0000313" key="14">
    <source>
        <dbReference type="Ensembl" id="ENSCINP00000023465.2"/>
    </source>
</evidence>
<comment type="subcellular location">
    <subcellularLocation>
        <location evidence="11">Golgi apparatus</location>
        <location evidence="11">Golgi stack membrane</location>
        <topology evidence="11">Single-pass type II membrane protein</topology>
    </subcellularLocation>
    <subcellularLocation>
        <location evidence="1">Membrane</location>
        <topology evidence="1">Single-pass membrane protein</topology>
    </subcellularLocation>
</comment>
<dbReference type="InterPro" id="IPR055270">
    <property type="entry name" value="Glyco_tran_10_C"/>
</dbReference>
<dbReference type="FunFam" id="3.40.50.11660:FF:000007">
    <property type="entry name" value="alpha-(1,3)-fucosyltransferase 6-like"/>
    <property type="match status" value="1"/>
</dbReference>
<evidence type="ECO:0000259" key="12">
    <source>
        <dbReference type="Pfam" id="PF00852"/>
    </source>
</evidence>
<keyword evidence="9" id="KW-0472">Membrane</keyword>
<reference evidence="14" key="4">
    <citation type="submission" date="2025-09" db="UniProtKB">
        <authorList>
            <consortium name="Ensembl"/>
        </authorList>
    </citation>
    <scope>IDENTIFICATION</scope>
</reference>
<dbReference type="InterPro" id="IPR001503">
    <property type="entry name" value="Glyco_trans_10"/>
</dbReference>
<dbReference type="HOGENOM" id="CLU_032075_2_0_1"/>
<comment type="similarity">
    <text evidence="3 11">Belongs to the glycosyltransferase 10 family.</text>
</comment>
<keyword evidence="11" id="KW-0333">Golgi apparatus</keyword>
<dbReference type="InParanoid" id="F6XEI7"/>
<evidence type="ECO:0000256" key="11">
    <source>
        <dbReference type="RuleBase" id="RU003832"/>
    </source>
</evidence>
<dbReference type="Pfam" id="PF17039">
    <property type="entry name" value="Glyco_tran_10_N"/>
    <property type="match status" value="1"/>
</dbReference>
<evidence type="ECO:0000256" key="4">
    <source>
        <dbReference type="ARBA" id="ARBA00022676"/>
    </source>
</evidence>
<evidence type="ECO:0000256" key="8">
    <source>
        <dbReference type="ARBA" id="ARBA00022989"/>
    </source>
</evidence>
<keyword evidence="5 11" id="KW-0808">Transferase</keyword>
<dbReference type="PANTHER" id="PTHR11929">
    <property type="entry name" value="ALPHA- 1,3 -FUCOSYLTRANSFERASE"/>
    <property type="match status" value="1"/>
</dbReference>
<feature type="domain" description="Fucosyltransferase C-terminal" evidence="12">
    <location>
        <begin position="128"/>
        <end position="297"/>
    </location>
</feature>
<evidence type="ECO:0000256" key="1">
    <source>
        <dbReference type="ARBA" id="ARBA00004167"/>
    </source>
</evidence>
<reference evidence="14" key="3">
    <citation type="submission" date="2025-08" db="UniProtKB">
        <authorList>
            <consortium name="Ensembl"/>
        </authorList>
    </citation>
    <scope>IDENTIFICATION</scope>
</reference>
<dbReference type="InterPro" id="IPR031481">
    <property type="entry name" value="Glyco_tran_10_N"/>
</dbReference>
<evidence type="ECO:0000256" key="9">
    <source>
        <dbReference type="ARBA" id="ARBA00023136"/>
    </source>
</evidence>
<dbReference type="Gene3D" id="3.40.50.11660">
    <property type="entry name" value="Glycosyl transferase family 10, C-terminal domain"/>
    <property type="match status" value="1"/>
</dbReference>
<dbReference type="OMA" id="NANSGRD"/>
<evidence type="ECO:0000256" key="3">
    <source>
        <dbReference type="ARBA" id="ARBA00008919"/>
    </source>
</evidence>
<dbReference type="GeneTree" id="ENSGT00940000159014"/>
<keyword evidence="7" id="KW-0735">Signal-anchor</keyword>
<dbReference type="SUPFAM" id="SSF53756">
    <property type="entry name" value="UDP-Glycosyltransferase/glycogen phosphorylase"/>
    <property type="match status" value="1"/>
</dbReference>
<evidence type="ECO:0000256" key="6">
    <source>
        <dbReference type="ARBA" id="ARBA00022692"/>
    </source>
</evidence>
<organism evidence="14 15">
    <name type="scientific">Ciona intestinalis</name>
    <name type="common">Transparent sea squirt</name>
    <name type="synonym">Ascidia intestinalis</name>
    <dbReference type="NCBI Taxonomy" id="7719"/>
    <lineage>
        <taxon>Eukaryota</taxon>
        <taxon>Metazoa</taxon>
        <taxon>Chordata</taxon>
        <taxon>Tunicata</taxon>
        <taxon>Ascidiacea</taxon>
        <taxon>Phlebobranchia</taxon>
        <taxon>Cionidae</taxon>
        <taxon>Ciona</taxon>
    </lineage>
</organism>
<keyword evidence="6 11" id="KW-0812">Transmembrane</keyword>
<evidence type="ECO:0000256" key="2">
    <source>
        <dbReference type="ARBA" id="ARBA00004922"/>
    </source>
</evidence>
<reference evidence="15" key="1">
    <citation type="journal article" date="2002" name="Science">
        <title>The draft genome of Ciona intestinalis: insights into chordate and vertebrate origins.</title>
        <authorList>
            <person name="Dehal P."/>
            <person name="Satou Y."/>
            <person name="Campbell R.K."/>
            <person name="Chapman J."/>
            <person name="Degnan B."/>
            <person name="De Tomaso A."/>
            <person name="Davidson B."/>
            <person name="Di Gregorio A."/>
            <person name="Gelpke M."/>
            <person name="Goodstein D.M."/>
            <person name="Harafuji N."/>
            <person name="Hastings K.E."/>
            <person name="Ho I."/>
            <person name="Hotta K."/>
            <person name="Huang W."/>
            <person name="Kawashima T."/>
            <person name="Lemaire P."/>
            <person name="Martinez D."/>
            <person name="Meinertzhagen I.A."/>
            <person name="Necula S."/>
            <person name="Nonaka M."/>
            <person name="Putnam N."/>
            <person name="Rash S."/>
            <person name="Saiga H."/>
            <person name="Satake M."/>
            <person name="Terry A."/>
            <person name="Yamada L."/>
            <person name="Wang H.G."/>
            <person name="Awazu S."/>
            <person name="Azumi K."/>
            <person name="Boore J."/>
            <person name="Branno M."/>
            <person name="Chin-Bow S."/>
            <person name="DeSantis R."/>
            <person name="Doyle S."/>
            <person name="Francino P."/>
            <person name="Keys D.N."/>
            <person name="Haga S."/>
            <person name="Hayashi H."/>
            <person name="Hino K."/>
            <person name="Imai K.S."/>
            <person name="Inaba K."/>
            <person name="Kano S."/>
            <person name="Kobayashi K."/>
            <person name="Kobayashi M."/>
            <person name="Lee B.I."/>
            <person name="Makabe K.W."/>
            <person name="Manohar C."/>
            <person name="Matassi G."/>
            <person name="Medina M."/>
            <person name="Mochizuki Y."/>
            <person name="Mount S."/>
            <person name="Morishita T."/>
            <person name="Miura S."/>
            <person name="Nakayama A."/>
            <person name="Nishizaka S."/>
            <person name="Nomoto H."/>
            <person name="Ohta F."/>
            <person name="Oishi K."/>
            <person name="Rigoutsos I."/>
            <person name="Sano M."/>
            <person name="Sasaki A."/>
            <person name="Sasakura Y."/>
            <person name="Shoguchi E."/>
            <person name="Shin-i T."/>
            <person name="Spagnuolo A."/>
            <person name="Stainier D."/>
            <person name="Suzuki M.M."/>
            <person name="Tassy O."/>
            <person name="Takatori N."/>
            <person name="Tokuoka M."/>
            <person name="Yagi K."/>
            <person name="Yoshizaki F."/>
            <person name="Wada S."/>
            <person name="Zhang C."/>
            <person name="Hyatt P.D."/>
            <person name="Larimer F."/>
            <person name="Detter C."/>
            <person name="Doggett N."/>
            <person name="Glavina T."/>
            <person name="Hawkins T."/>
            <person name="Richardson P."/>
            <person name="Lucas S."/>
            <person name="Kohara Y."/>
            <person name="Levine M."/>
            <person name="Satoh N."/>
            <person name="Rokhsar D.S."/>
        </authorList>
    </citation>
    <scope>NUCLEOTIDE SEQUENCE [LARGE SCALE GENOMIC DNA]</scope>
</reference>
<evidence type="ECO:0000256" key="7">
    <source>
        <dbReference type="ARBA" id="ARBA00022968"/>
    </source>
</evidence>
<dbReference type="EC" id="2.4.1.-" evidence="11"/>
<dbReference type="EMBL" id="EAAA01001823">
    <property type="status" value="NOT_ANNOTATED_CDS"/>
    <property type="molecule type" value="Genomic_DNA"/>
</dbReference>
<dbReference type="Proteomes" id="UP000008144">
    <property type="component" value="Chromosome 3"/>
</dbReference>